<proteinExistence type="predicted"/>
<name>A0A0F9PSG9_9ZZZZ</name>
<protein>
    <submittedName>
        <fullName evidence="1">Uncharacterized protein</fullName>
    </submittedName>
</protein>
<dbReference type="AlphaFoldDB" id="A0A0F9PSG9"/>
<accession>A0A0F9PSG9</accession>
<gene>
    <name evidence="1" type="ORF">LCGC14_0862460</name>
</gene>
<organism evidence="1">
    <name type="scientific">marine sediment metagenome</name>
    <dbReference type="NCBI Taxonomy" id="412755"/>
    <lineage>
        <taxon>unclassified sequences</taxon>
        <taxon>metagenomes</taxon>
        <taxon>ecological metagenomes</taxon>
    </lineage>
</organism>
<evidence type="ECO:0000313" key="1">
    <source>
        <dbReference type="EMBL" id="KKN27652.1"/>
    </source>
</evidence>
<comment type="caution">
    <text evidence="1">The sequence shown here is derived from an EMBL/GenBank/DDBJ whole genome shotgun (WGS) entry which is preliminary data.</text>
</comment>
<dbReference type="EMBL" id="LAZR01002620">
    <property type="protein sequence ID" value="KKN27652.1"/>
    <property type="molecule type" value="Genomic_DNA"/>
</dbReference>
<sequence length="152" mass="17646">MRVLDIEKLFKTEKTLLEVLDKCEVDFNKIDYWSEWRKQNLTDNPEEITKALNELSGCYGDLLTILAIAETELVNREARQYNTLKIEWVNEGKSFTTQINSSIKKQASVSVADYRRIYNIIKAYVGTADKHIITLQSILNRWTKGYNHPQGS</sequence>
<reference evidence="1" key="1">
    <citation type="journal article" date="2015" name="Nature">
        <title>Complex archaea that bridge the gap between prokaryotes and eukaryotes.</title>
        <authorList>
            <person name="Spang A."/>
            <person name="Saw J.H."/>
            <person name="Jorgensen S.L."/>
            <person name="Zaremba-Niedzwiedzka K."/>
            <person name="Martijn J."/>
            <person name="Lind A.E."/>
            <person name="van Eijk R."/>
            <person name="Schleper C."/>
            <person name="Guy L."/>
            <person name="Ettema T.J."/>
        </authorList>
    </citation>
    <scope>NUCLEOTIDE SEQUENCE</scope>
</reference>